<proteinExistence type="predicted"/>
<dbReference type="InterPro" id="IPR011990">
    <property type="entry name" value="TPR-like_helical_dom_sf"/>
</dbReference>
<dbReference type="InterPro" id="IPR011009">
    <property type="entry name" value="Kinase-like_dom_sf"/>
</dbReference>
<keyword evidence="9" id="KW-0418">Kinase</keyword>
<feature type="region of interest" description="Disordered" evidence="7">
    <location>
        <begin position="1"/>
        <end position="23"/>
    </location>
</feature>
<dbReference type="InterPro" id="IPR008271">
    <property type="entry name" value="Ser/Thr_kinase_AS"/>
</dbReference>
<dbReference type="InterPro" id="IPR000719">
    <property type="entry name" value="Prot_kinase_dom"/>
</dbReference>
<sequence>MNAPHPNPEHTDPSGDPRDNERQAARLFDLLRGADPRAVEQWVLKQTAHTNPDVANRLALLLRETETTHAADPAKTQHEDPTATLSFDPSPEPAFPVEAAMGPKERSGLEPGSTCGPFRIERVLGSGGMGTVYLADRIDDLDLKVALKTLFLPNERSRLLFQREYRILAGLRHPNIAHVIDAGALPSGHPWFAMEYVAGQTLDRYLTNERPDLKARLTLFLAVCSALSHAHQHMIIHRDLKPHNIMVQTNGSPKLLDFGLAASLNPDTGKQNTVTIQADQMMTPAYASPEQVNGGRLSATSDVYSLGMVFYEVLTGKRAYEVDTHNLRDLVHAVNEAPIVKPSLVQDPNNPHIGLFQRQLRGDLNRIALKALERDPAERYASVEAFAADVRAYMGGLPISARPATRLYRFRKFLARNPWPMGFAGVLILGLTLFSSFAASQRVAIMQERDRVAKEKRTAEQVTQFLISLFEQVDPDLTPSGQVSAYDVMEQGRRQVSHTLADEPEVQRRLMTTMGRVYRALGFHEQSQALLEKALLRVPEQDHEAYPAKLELVRTLIARNQFTVAEKHLEELLDRWDLETAPEKARLLAHTQAHLYLLQGRYRQAFALFENLAPDVHRLPSREQETYHRHRAELLSLLGRYQDALTEQRRLLTVLRDRHGETHSEIAETLMAVTTQKMHLGQLDEARQTLGQAEEIYQSLFGDDHPWRVLCTARHAEILKAQAHYAEAAPLLTAGLEMARKYYGENHLQTAAMLNILGAVHHDEGRLTEAETYYRQALNMRIALLGEQHVLVAGSLNDLAVLLNHQGQPETAEHLYRRAVAIQVSQIGDRHPHVGQVLNSLAVLLKNQGRYDEAEPLYRRSLAINMAALGEKHPLVAANYHTLGAFYHAQRNFEEAEHSYLKAMILRRELFGETHPRMLSTLNNLGALYLTQGRYKDAEPLLHKVYSARTATYGVDHLRAAVSTQNWGALLAAKGAYQEAETQLQQALRVYTAALGRKHRRVIVCEAALGELYLSMGDLKRAEQHYRTALTLGSALLEETHVELIEWRTALAEILLLGGNPSAAEANLLQAETVAQSLSTKGPLAMVHKVRALQFRQEGALAKAESLLRRLLAEHGGKKARAFEEGAEIRLELADLLAVRGNMKEANPLLTEAAAYFGAHLPANHEKHLVVQSIRGFLLRESGQTDEARSLLDSSLQALEDRLGSRHYFTQAARARAAPKTVH</sequence>
<reference evidence="9" key="1">
    <citation type="submission" date="2021-03" db="EMBL/GenBank/DDBJ databases">
        <authorList>
            <person name="Wang G."/>
        </authorList>
    </citation>
    <scope>NUCLEOTIDE SEQUENCE</scope>
    <source>
        <strain evidence="9">KCTC 12899</strain>
    </source>
</reference>
<dbReference type="InterPro" id="IPR017441">
    <property type="entry name" value="Protein_kinase_ATP_BS"/>
</dbReference>
<keyword evidence="10" id="KW-1185">Reference proteome</keyword>
<dbReference type="PANTHER" id="PTHR45641:SF19">
    <property type="entry name" value="NEPHROCYSTIN-3"/>
    <property type="match status" value="1"/>
</dbReference>
<dbReference type="EMBL" id="JAFREP010000038">
    <property type="protein sequence ID" value="MBO1322537.1"/>
    <property type="molecule type" value="Genomic_DNA"/>
</dbReference>
<dbReference type="GO" id="GO:0005524">
    <property type="term" value="F:ATP binding"/>
    <property type="evidence" value="ECO:0007669"/>
    <property type="project" value="UniProtKB-UniRule"/>
</dbReference>
<evidence type="ECO:0000256" key="5">
    <source>
        <dbReference type="PROSITE-ProRule" id="PRU00339"/>
    </source>
</evidence>
<dbReference type="PROSITE" id="PS50005">
    <property type="entry name" value="TPR"/>
    <property type="match status" value="1"/>
</dbReference>
<feature type="domain" description="Protein kinase" evidence="8">
    <location>
        <begin position="118"/>
        <end position="394"/>
    </location>
</feature>
<dbReference type="Gene3D" id="1.10.510.10">
    <property type="entry name" value="Transferase(Phosphotransferase) domain 1"/>
    <property type="match status" value="1"/>
</dbReference>
<evidence type="ECO:0000256" key="7">
    <source>
        <dbReference type="SAM" id="MobiDB-lite"/>
    </source>
</evidence>
<feature type="binding site" evidence="6">
    <location>
        <position position="148"/>
    </location>
    <ligand>
        <name>ATP</name>
        <dbReference type="ChEBI" id="CHEBI:30616"/>
    </ligand>
</feature>
<dbReference type="Gene3D" id="1.25.40.10">
    <property type="entry name" value="Tetratricopeptide repeat domain"/>
    <property type="match status" value="5"/>
</dbReference>
<dbReference type="SMART" id="SM00220">
    <property type="entry name" value="S_TKc"/>
    <property type="match status" value="1"/>
</dbReference>
<dbReference type="Pfam" id="PF13424">
    <property type="entry name" value="TPR_12"/>
    <property type="match status" value="4"/>
</dbReference>
<feature type="compositionally biased region" description="Basic and acidic residues" evidence="7">
    <location>
        <begin position="7"/>
        <end position="23"/>
    </location>
</feature>
<evidence type="ECO:0000313" key="9">
    <source>
        <dbReference type="EMBL" id="MBO1322537.1"/>
    </source>
</evidence>
<evidence type="ECO:0000256" key="1">
    <source>
        <dbReference type="ARBA" id="ARBA00022737"/>
    </source>
</evidence>
<dbReference type="SUPFAM" id="SSF48452">
    <property type="entry name" value="TPR-like"/>
    <property type="match status" value="6"/>
</dbReference>
<dbReference type="AlphaFoldDB" id="A0A8J7Q8M1"/>
<protein>
    <submittedName>
        <fullName evidence="9">Serine/threonine protein kinase</fullName>
    </submittedName>
</protein>
<accession>A0A8J7Q8M1</accession>
<dbReference type="Pfam" id="PF13374">
    <property type="entry name" value="TPR_10"/>
    <property type="match status" value="1"/>
</dbReference>
<keyword evidence="1" id="KW-0677">Repeat</keyword>
<dbReference type="PANTHER" id="PTHR45641">
    <property type="entry name" value="TETRATRICOPEPTIDE REPEAT PROTEIN (AFU_ORTHOLOGUE AFUA_6G03870)"/>
    <property type="match status" value="1"/>
</dbReference>
<organism evidence="9 10">
    <name type="scientific">Acanthopleuribacter pedis</name>
    <dbReference type="NCBI Taxonomy" id="442870"/>
    <lineage>
        <taxon>Bacteria</taxon>
        <taxon>Pseudomonadati</taxon>
        <taxon>Acidobacteriota</taxon>
        <taxon>Holophagae</taxon>
        <taxon>Acanthopleuribacterales</taxon>
        <taxon>Acanthopleuribacteraceae</taxon>
        <taxon>Acanthopleuribacter</taxon>
    </lineage>
</organism>
<evidence type="ECO:0000256" key="3">
    <source>
        <dbReference type="ARBA" id="ARBA00022803"/>
    </source>
</evidence>
<keyword evidence="4 6" id="KW-0067">ATP-binding</keyword>
<keyword evidence="3 5" id="KW-0802">TPR repeat</keyword>
<dbReference type="InterPro" id="IPR019734">
    <property type="entry name" value="TPR_rpt"/>
</dbReference>
<evidence type="ECO:0000256" key="6">
    <source>
        <dbReference type="PROSITE-ProRule" id="PRU10141"/>
    </source>
</evidence>
<dbReference type="RefSeq" id="WP_207862509.1">
    <property type="nucleotide sequence ID" value="NZ_JAFREP010000038.1"/>
</dbReference>
<feature type="repeat" description="TPR" evidence="5">
    <location>
        <begin position="877"/>
        <end position="910"/>
    </location>
</feature>
<keyword evidence="9" id="KW-0808">Transferase</keyword>
<evidence type="ECO:0000256" key="4">
    <source>
        <dbReference type="ARBA" id="ARBA00022840"/>
    </source>
</evidence>
<dbReference type="SMART" id="SM00028">
    <property type="entry name" value="TPR"/>
    <property type="match status" value="11"/>
</dbReference>
<dbReference type="Pfam" id="PF00069">
    <property type="entry name" value="Pkinase"/>
    <property type="match status" value="1"/>
</dbReference>
<feature type="region of interest" description="Disordered" evidence="7">
    <location>
        <begin position="68"/>
        <end position="89"/>
    </location>
</feature>
<evidence type="ECO:0000256" key="2">
    <source>
        <dbReference type="ARBA" id="ARBA00022741"/>
    </source>
</evidence>
<dbReference type="Proteomes" id="UP000664417">
    <property type="component" value="Unassembled WGS sequence"/>
</dbReference>
<comment type="caution">
    <text evidence="9">The sequence shown here is derived from an EMBL/GenBank/DDBJ whole genome shotgun (WGS) entry which is preliminary data.</text>
</comment>
<keyword evidence="9" id="KW-0723">Serine/threonine-protein kinase</keyword>
<dbReference type="PROSITE" id="PS50011">
    <property type="entry name" value="PROTEIN_KINASE_DOM"/>
    <property type="match status" value="1"/>
</dbReference>
<name>A0A8J7Q8M1_9BACT</name>
<dbReference type="Gene3D" id="3.30.200.20">
    <property type="entry name" value="Phosphorylase Kinase, domain 1"/>
    <property type="match status" value="1"/>
</dbReference>
<dbReference type="PROSITE" id="PS00107">
    <property type="entry name" value="PROTEIN_KINASE_ATP"/>
    <property type="match status" value="1"/>
</dbReference>
<dbReference type="PRINTS" id="PR00381">
    <property type="entry name" value="KINESINLIGHT"/>
</dbReference>
<dbReference type="PROSITE" id="PS00108">
    <property type="entry name" value="PROTEIN_KINASE_ST"/>
    <property type="match status" value="1"/>
</dbReference>
<dbReference type="CDD" id="cd14014">
    <property type="entry name" value="STKc_PknB_like"/>
    <property type="match status" value="1"/>
</dbReference>
<dbReference type="SUPFAM" id="SSF56112">
    <property type="entry name" value="Protein kinase-like (PK-like)"/>
    <property type="match status" value="1"/>
</dbReference>
<gene>
    <name evidence="9" type="ORF">J3U88_28950</name>
</gene>
<evidence type="ECO:0000313" key="10">
    <source>
        <dbReference type="Proteomes" id="UP000664417"/>
    </source>
</evidence>
<evidence type="ECO:0000259" key="8">
    <source>
        <dbReference type="PROSITE" id="PS50011"/>
    </source>
</evidence>
<dbReference type="GO" id="GO:0004674">
    <property type="term" value="F:protein serine/threonine kinase activity"/>
    <property type="evidence" value="ECO:0007669"/>
    <property type="project" value="UniProtKB-KW"/>
</dbReference>
<keyword evidence="2 6" id="KW-0547">Nucleotide-binding</keyword>